<evidence type="ECO:0000256" key="2">
    <source>
        <dbReference type="SAM" id="Phobius"/>
    </source>
</evidence>
<dbReference type="GO" id="GO:0005739">
    <property type="term" value="C:mitochondrion"/>
    <property type="evidence" value="ECO:0007669"/>
    <property type="project" value="TreeGrafter"/>
</dbReference>
<feature type="transmembrane region" description="Helical" evidence="2">
    <location>
        <begin position="90"/>
        <end position="114"/>
    </location>
</feature>
<protein>
    <submittedName>
        <fullName evidence="3">Uncharacterized protein</fullName>
    </submittedName>
</protein>
<dbReference type="OrthoDB" id="5580261at2759"/>
<gene>
    <name evidence="3" type="ORF">BKA67DRAFT_573106</name>
</gene>
<dbReference type="AlphaFoldDB" id="A0A9P8UHA3"/>
<keyword evidence="2" id="KW-0472">Membrane</keyword>
<keyword evidence="4" id="KW-1185">Reference proteome</keyword>
<dbReference type="EMBL" id="JAGPXC010000006">
    <property type="protein sequence ID" value="KAH6652133.1"/>
    <property type="molecule type" value="Genomic_DNA"/>
</dbReference>
<dbReference type="PANTHER" id="PTHR28002:SF1">
    <property type="entry name" value="MIOREX COMPLEX COMPONENT 11"/>
    <property type="match status" value="1"/>
</dbReference>
<feature type="compositionally biased region" description="Polar residues" evidence="1">
    <location>
        <begin position="39"/>
        <end position="50"/>
    </location>
</feature>
<dbReference type="GeneID" id="70132221"/>
<comment type="caution">
    <text evidence="3">The sequence shown here is derived from an EMBL/GenBank/DDBJ whole genome shotgun (WGS) entry which is preliminary data.</text>
</comment>
<evidence type="ECO:0000256" key="1">
    <source>
        <dbReference type="SAM" id="MobiDB-lite"/>
    </source>
</evidence>
<dbReference type="Proteomes" id="UP000758603">
    <property type="component" value="Unassembled WGS sequence"/>
</dbReference>
<keyword evidence="2" id="KW-0812">Transmembrane</keyword>
<sequence length="278" mass="31515">MSLPRVFQPRLPALSSTSTPALRRALPRPRRPQMRLESTKPTLSPSSQPEITAKQASRFDKVITRTQRWLPKRFHSPLQNFRSAPGSHMVAFLLIHEITAVLPIFGLVGLFQYYDIVPAGYVFGPWAPYVQDGAFKFLSWFRKKGYFGLGAEDAKAGEERFERELDREAEEQGGRDKKSHSAWALWTRIRGQKKDEAEAGAVEEAAQQAKSKTRRAVELVREKATLQNTENGYKIGVQLVAAYAIVKVLLIPRIAFSLWVTPSIARLMVRTRKGLLKR</sequence>
<organism evidence="3 4">
    <name type="scientific">Truncatella angustata</name>
    <dbReference type="NCBI Taxonomy" id="152316"/>
    <lineage>
        <taxon>Eukaryota</taxon>
        <taxon>Fungi</taxon>
        <taxon>Dikarya</taxon>
        <taxon>Ascomycota</taxon>
        <taxon>Pezizomycotina</taxon>
        <taxon>Sordariomycetes</taxon>
        <taxon>Xylariomycetidae</taxon>
        <taxon>Amphisphaeriales</taxon>
        <taxon>Sporocadaceae</taxon>
        <taxon>Truncatella</taxon>
    </lineage>
</organism>
<feature type="transmembrane region" description="Helical" evidence="2">
    <location>
        <begin position="240"/>
        <end position="269"/>
    </location>
</feature>
<dbReference type="Pfam" id="PF10306">
    <property type="entry name" value="FLILHELTA"/>
    <property type="match status" value="1"/>
</dbReference>
<proteinExistence type="predicted"/>
<keyword evidence="2" id="KW-1133">Transmembrane helix</keyword>
<accession>A0A9P8UHA3</accession>
<dbReference type="InterPro" id="IPR018811">
    <property type="entry name" value="MRX11"/>
</dbReference>
<evidence type="ECO:0000313" key="3">
    <source>
        <dbReference type="EMBL" id="KAH6652133.1"/>
    </source>
</evidence>
<dbReference type="RefSeq" id="XP_045956411.1">
    <property type="nucleotide sequence ID" value="XM_046103329.1"/>
</dbReference>
<reference evidence="3" key="1">
    <citation type="journal article" date="2021" name="Nat. Commun.">
        <title>Genetic determinants of endophytism in the Arabidopsis root mycobiome.</title>
        <authorList>
            <person name="Mesny F."/>
            <person name="Miyauchi S."/>
            <person name="Thiergart T."/>
            <person name="Pickel B."/>
            <person name="Atanasova L."/>
            <person name="Karlsson M."/>
            <person name="Huettel B."/>
            <person name="Barry K.W."/>
            <person name="Haridas S."/>
            <person name="Chen C."/>
            <person name="Bauer D."/>
            <person name="Andreopoulos W."/>
            <person name="Pangilinan J."/>
            <person name="LaButti K."/>
            <person name="Riley R."/>
            <person name="Lipzen A."/>
            <person name="Clum A."/>
            <person name="Drula E."/>
            <person name="Henrissat B."/>
            <person name="Kohler A."/>
            <person name="Grigoriev I.V."/>
            <person name="Martin F.M."/>
            <person name="Hacquard S."/>
        </authorList>
    </citation>
    <scope>NUCLEOTIDE SEQUENCE</scope>
    <source>
        <strain evidence="3">MPI-SDFR-AT-0073</strain>
    </source>
</reference>
<name>A0A9P8UHA3_9PEZI</name>
<evidence type="ECO:0000313" key="4">
    <source>
        <dbReference type="Proteomes" id="UP000758603"/>
    </source>
</evidence>
<feature type="region of interest" description="Disordered" evidence="1">
    <location>
        <begin position="17"/>
        <end position="50"/>
    </location>
</feature>
<dbReference type="PANTHER" id="PTHR28002">
    <property type="entry name" value="MIOREX COMPLEX COMPONENT 11"/>
    <property type="match status" value="1"/>
</dbReference>